<evidence type="ECO:0000256" key="7">
    <source>
        <dbReference type="ARBA" id="ARBA00024910"/>
    </source>
</evidence>
<evidence type="ECO:0000313" key="11">
    <source>
        <dbReference type="EMBL" id="MBM6703246.1"/>
    </source>
</evidence>
<keyword evidence="10" id="KW-0175">Coiled coil</keyword>
<name>A0ABS2DPH9_9BURK</name>
<dbReference type="GO" id="GO:0051301">
    <property type="term" value="P:cell division"/>
    <property type="evidence" value="ECO:0007669"/>
    <property type="project" value="UniProtKB-KW"/>
</dbReference>
<dbReference type="PANTHER" id="PTHR34981">
    <property type="entry name" value="CELL DIVISION PROTEIN ZAPA"/>
    <property type="match status" value="1"/>
</dbReference>
<organism evidence="11 12">
    <name type="scientific">Sutterella massiliensis</name>
    <dbReference type="NCBI Taxonomy" id="1816689"/>
    <lineage>
        <taxon>Bacteria</taxon>
        <taxon>Pseudomonadati</taxon>
        <taxon>Pseudomonadota</taxon>
        <taxon>Betaproteobacteria</taxon>
        <taxon>Burkholderiales</taxon>
        <taxon>Sutterellaceae</taxon>
        <taxon>Sutterella</taxon>
    </lineage>
</organism>
<evidence type="ECO:0000256" key="3">
    <source>
        <dbReference type="ARBA" id="ARBA00022490"/>
    </source>
</evidence>
<evidence type="ECO:0000256" key="10">
    <source>
        <dbReference type="SAM" id="Coils"/>
    </source>
</evidence>
<dbReference type="InterPro" id="IPR042233">
    <property type="entry name" value="Cell_div_ZapA_N"/>
</dbReference>
<gene>
    <name evidence="11" type="ORF">H6A60_01825</name>
</gene>
<dbReference type="Gene3D" id="3.30.160.880">
    <property type="entry name" value="Cell division protein ZapA protomer, N-terminal domain"/>
    <property type="match status" value="1"/>
</dbReference>
<keyword evidence="4 11" id="KW-0132">Cell division</keyword>
<feature type="coiled-coil region" evidence="10">
    <location>
        <begin position="54"/>
        <end position="108"/>
    </location>
</feature>
<sequence length="162" mass="17033">MSEVTVTIFNHNYRLAVSTGEEELLKNCAKLVDDQMTNVRAGGKVIALDQIAVLSALEIAYDAQKKEEEAAKRAAELEAFAAQQSEAAEAAQAAAAEAQAQAEAAAAALPAAEPNAQEDQAPEAPIPAAPIADEAAALEEIRALCRLCEETLYKDATLGLRL</sequence>
<proteinExistence type="predicted"/>
<keyword evidence="6" id="KW-0131">Cell cycle</keyword>
<evidence type="ECO:0000313" key="12">
    <source>
        <dbReference type="Proteomes" id="UP000715095"/>
    </source>
</evidence>
<evidence type="ECO:0000256" key="9">
    <source>
        <dbReference type="ARBA" id="ARBA00033158"/>
    </source>
</evidence>
<evidence type="ECO:0000256" key="5">
    <source>
        <dbReference type="ARBA" id="ARBA00023210"/>
    </source>
</evidence>
<keyword evidence="5" id="KW-0717">Septation</keyword>
<evidence type="ECO:0000256" key="8">
    <source>
        <dbReference type="ARBA" id="ARBA00026068"/>
    </source>
</evidence>
<dbReference type="SUPFAM" id="SSF102829">
    <property type="entry name" value="Cell division protein ZapA-like"/>
    <property type="match status" value="1"/>
</dbReference>
<evidence type="ECO:0000256" key="1">
    <source>
        <dbReference type="ARBA" id="ARBA00004496"/>
    </source>
</evidence>
<dbReference type="Proteomes" id="UP000715095">
    <property type="component" value="Unassembled WGS sequence"/>
</dbReference>
<evidence type="ECO:0000256" key="6">
    <source>
        <dbReference type="ARBA" id="ARBA00023306"/>
    </source>
</evidence>
<dbReference type="InterPro" id="IPR036192">
    <property type="entry name" value="Cell_div_ZapA-like_sf"/>
</dbReference>
<evidence type="ECO:0000256" key="4">
    <source>
        <dbReference type="ARBA" id="ARBA00022618"/>
    </source>
</evidence>
<keyword evidence="3" id="KW-0963">Cytoplasm</keyword>
<comment type="caution">
    <text evidence="11">The sequence shown here is derived from an EMBL/GenBank/DDBJ whole genome shotgun (WGS) entry which is preliminary data.</text>
</comment>
<dbReference type="EMBL" id="JACJJC010000002">
    <property type="protein sequence ID" value="MBM6703246.1"/>
    <property type="molecule type" value="Genomic_DNA"/>
</dbReference>
<reference evidence="11 12" key="1">
    <citation type="journal article" date="2021" name="Sci. Rep.">
        <title>The distribution of antibiotic resistance genes in chicken gut microbiota commensals.</title>
        <authorList>
            <person name="Juricova H."/>
            <person name="Matiasovicova J."/>
            <person name="Kubasova T."/>
            <person name="Cejkova D."/>
            <person name="Rychlik I."/>
        </authorList>
    </citation>
    <scope>NUCLEOTIDE SEQUENCE [LARGE SCALE GENOMIC DNA]</scope>
    <source>
        <strain evidence="11 12">An829</strain>
    </source>
</reference>
<protein>
    <recommendedName>
        <fullName evidence="2">Cell division protein ZapA</fullName>
    </recommendedName>
    <alternativeName>
        <fullName evidence="9">Z ring-associated protein ZapA</fullName>
    </alternativeName>
</protein>
<keyword evidence="12" id="KW-1185">Reference proteome</keyword>
<comment type="subcellular location">
    <subcellularLocation>
        <location evidence="1">Cytoplasm</location>
    </subcellularLocation>
</comment>
<dbReference type="InterPro" id="IPR007838">
    <property type="entry name" value="Cell_div_ZapA-like"/>
</dbReference>
<comment type="subunit">
    <text evidence="8">Homodimer. Interacts with FtsZ.</text>
</comment>
<dbReference type="PANTHER" id="PTHR34981:SF1">
    <property type="entry name" value="CELL DIVISION PROTEIN ZAPA"/>
    <property type="match status" value="1"/>
</dbReference>
<dbReference type="Pfam" id="PF05164">
    <property type="entry name" value="ZapA"/>
    <property type="match status" value="1"/>
</dbReference>
<evidence type="ECO:0000256" key="2">
    <source>
        <dbReference type="ARBA" id="ARBA00015195"/>
    </source>
</evidence>
<dbReference type="RefSeq" id="WP_205101681.1">
    <property type="nucleotide sequence ID" value="NZ_JACJJC010000002.1"/>
</dbReference>
<comment type="function">
    <text evidence="7">Activator of cell division through the inhibition of FtsZ GTPase activity, therefore promoting FtsZ assembly into bundles of protofilaments necessary for the formation of the division Z ring. It is recruited early at mid-cell but it is not essential for cell division.</text>
</comment>
<accession>A0ABS2DPH9</accession>